<dbReference type="InterPro" id="IPR050388">
    <property type="entry name" value="ABC_Ni/Peptide_Import"/>
</dbReference>
<accession>A0ABS6CZ07</accession>
<evidence type="ECO:0000313" key="7">
    <source>
        <dbReference type="EMBL" id="MBU3874554.1"/>
    </source>
</evidence>
<evidence type="ECO:0000256" key="3">
    <source>
        <dbReference type="ARBA" id="ARBA00022448"/>
    </source>
</evidence>
<proteinExistence type="inferred from homology"/>
<dbReference type="Proteomes" id="UP000723714">
    <property type="component" value="Unassembled WGS sequence"/>
</dbReference>
<dbReference type="PANTHER" id="PTHR43297">
    <property type="entry name" value="OLIGOPEPTIDE TRANSPORT ATP-BINDING PROTEIN APPD"/>
    <property type="match status" value="1"/>
</dbReference>
<dbReference type="Pfam" id="PF00005">
    <property type="entry name" value="ABC_tran"/>
    <property type="match status" value="1"/>
</dbReference>
<keyword evidence="7" id="KW-0067">ATP-binding</keyword>
<keyword evidence="3" id="KW-0813">Transport</keyword>
<dbReference type="SMART" id="SM00382">
    <property type="entry name" value="AAA"/>
    <property type="match status" value="1"/>
</dbReference>
<evidence type="ECO:0000256" key="2">
    <source>
        <dbReference type="ARBA" id="ARBA00005417"/>
    </source>
</evidence>
<sequence>MLKVENLSIHFEDRGGNQEVVKNVSFALQDSEILGIVGESGSGKTMTALTIAGLLKEEAILDSGTIWLDERELLSLTAKEMREVQGKEISMIFQEPMTALNPTMRIEKQVEEALVLHTELSKEERRQKVLKALEDVELEHPKQLCRKYPHELSGGMRQRVMIAAAIVCRPKLLIADEPTTALDVGTQESILKLLKKLNQKYGMGILFISHNLRVVNELCSRVLVMKDGQIIEGGAAEQIFQNPQTEYTKELIAAIPSRMKGSRFYDLLKEKAGERDA</sequence>
<dbReference type="PROSITE" id="PS00211">
    <property type="entry name" value="ABC_TRANSPORTER_1"/>
    <property type="match status" value="1"/>
</dbReference>
<dbReference type="InterPro" id="IPR003593">
    <property type="entry name" value="AAA+_ATPase"/>
</dbReference>
<comment type="caution">
    <text evidence="7">The sequence shown here is derived from an EMBL/GenBank/DDBJ whole genome shotgun (WGS) entry which is preliminary data.</text>
</comment>
<keyword evidence="7" id="KW-0378">Hydrolase</keyword>
<feature type="domain" description="ABC transporter" evidence="6">
    <location>
        <begin position="2"/>
        <end position="252"/>
    </location>
</feature>
<keyword evidence="5" id="KW-0472">Membrane</keyword>
<evidence type="ECO:0000256" key="4">
    <source>
        <dbReference type="ARBA" id="ARBA00022475"/>
    </source>
</evidence>
<dbReference type="InterPro" id="IPR017871">
    <property type="entry name" value="ABC_transporter-like_CS"/>
</dbReference>
<dbReference type="EMBL" id="JABACJ020000001">
    <property type="protein sequence ID" value="MBU3874554.1"/>
    <property type="molecule type" value="Genomic_DNA"/>
</dbReference>
<comment type="subcellular location">
    <subcellularLocation>
        <location evidence="1">Cell membrane</location>
        <topology evidence="1">Peripheral membrane protein</topology>
    </subcellularLocation>
</comment>
<evidence type="ECO:0000313" key="8">
    <source>
        <dbReference type="Proteomes" id="UP000723714"/>
    </source>
</evidence>
<gene>
    <name evidence="7" type="ORF">HGO97_001840</name>
</gene>
<keyword evidence="4" id="KW-1003">Cell membrane</keyword>
<comment type="similarity">
    <text evidence="2">Belongs to the ABC transporter superfamily.</text>
</comment>
<dbReference type="PANTHER" id="PTHR43297:SF2">
    <property type="entry name" value="DIPEPTIDE TRANSPORT ATP-BINDING PROTEIN DPPD"/>
    <property type="match status" value="1"/>
</dbReference>
<name>A0ABS6CZ07_9FIRM</name>
<organism evidence="7 8">
    <name type="scientific">Faecalicatena faecalis</name>
    <dbReference type="NCBI Taxonomy" id="2726362"/>
    <lineage>
        <taxon>Bacteria</taxon>
        <taxon>Bacillati</taxon>
        <taxon>Bacillota</taxon>
        <taxon>Clostridia</taxon>
        <taxon>Lachnospirales</taxon>
        <taxon>Lachnospiraceae</taxon>
        <taxon>Faecalicatena</taxon>
    </lineage>
</organism>
<evidence type="ECO:0000259" key="6">
    <source>
        <dbReference type="PROSITE" id="PS50893"/>
    </source>
</evidence>
<dbReference type="GO" id="GO:0016787">
    <property type="term" value="F:hydrolase activity"/>
    <property type="evidence" value="ECO:0007669"/>
    <property type="project" value="UniProtKB-KW"/>
</dbReference>
<dbReference type="GO" id="GO:0005524">
    <property type="term" value="F:ATP binding"/>
    <property type="evidence" value="ECO:0007669"/>
    <property type="project" value="UniProtKB-KW"/>
</dbReference>
<dbReference type="RefSeq" id="WP_216238840.1">
    <property type="nucleotide sequence ID" value="NZ_JABACJ020000001.1"/>
</dbReference>
<keyword evidence="8" id="KW-1185">Reference proteome</keyword>
<evidence type="ECO:0000256" key="1">
    <source>
        <dbReference type="ARBA" id="ARBA00004202"/>
    </source>
</evidence>
<dbReference type="CDD" id="cd03257">
    <property type="entry name" value="ABC_NikE_OppD_transporters"/>
    <property type="match status" value="1"/>
</dbReference>
<keyword evidence="7" id="KW-0547">Nucleotide-binding</keyword>
<dbReference type="PROSITE" id="PS50893">
    <property type="entry name" value="ABC_TRANSPORTER_2"/>
    <property type="match status" value="1"/>
</dbReference>
<dbReference type="InterPro" id="IPR003439">
    <property type="entry name" value="ABC_transporter-like_ATP-bd"/>
</dbReference>
<evidence type="ECO:0000256" key="5">
    <source>
        <dbReference type="ARBA" id="ARBA00023136"/>
    </source>
</evidence>
<reference evidence="7 8" key="1">
    <citation type="submission" date="2021-06" db="EMBL/GenBank/DDBJ databases">
        <title>Faecalicatena sp. nov. isolated from porcine feces.</title>
        <authorList>
            <person name="Oh B.S."/>
            <person name="Lee J.H."/>
        </authorList>
    </citation>
    <scope>NUCLEOTIDE SEQUENCE [LARGE SCALE GENOMIC DNA]</scope>
    <source>
        <strain evidence="7 8">AGMB00832</strain>
    </source>
</reference>
<protein>
    <submittedName>
        <fullName evidence="7">ABC transporter ATP-binding protein</fullName>
    </submittedName>
</protein>